<organism evidence="1 2">
    <name type="scientific">Salvia divinorum</name>
    <name type="common">Maria pastora</name>
    <name type="synonym">Diviner's sage</name>
    <dbReference type="NCBI Taxonomy" id="28513"/>
    <lineage>
        <taxon>Eukaryota</taxon>
        <taxon>Viridiplantae</taxon>
        <taxon>Streptophyta</taxon>
        <taxon>Embryophyta</taxon>
        <taxon>Tracheophyta</taxon>
        <taxon>Spermatophyta</taxon>
        <taxon>Magnoliopsida</taxon>
        <taxon>eudicotyledons</taxon>
        <taxon>Gunneridae</taxon>
        <taxon>Pentapetalae</taxon>
        <taxon>asterids</taxon>
        <taxon>lamiids</taxon>
        <taxon>Lamiales</taxon>
        <taxon>Lamiaceae</taxon>
        <taxon>Nepetoideae</taxon>
        <taxon>Mentheae</taxon>
        <taxon>Salviinae</taxon>
        <taxon>Salvia</taxon>
        <taxon>Salvia subgen. Calosphace</taxon>
    </lineage>
</organism>
<comment type="caution">
    <text evidence="1">The sequence shown here is derived from an EMBL/GenBank/DDBJ whole genome shotgun (WGS) entry which is preliminary data.</text>
</comment>
<dbReference type="AlphaFoldDB" id="A0ABD1H2A5"/>
<accession>A0ABD1H2A5</accession>
<evidence type="ECO:0008006" key="3">
    <source>
        <dbReference type="Google" id="ProtNLM"/>
    </source>
</evidence>
<reference evidence="1 2" key="1">
    <citation type="submission" date="2024-06" db="EMBL/GenBank/DDBJ databases">
        <title>A chromosome level genome sequence of Diviner's sage (Salvia divinorum).</title>
        <authorList>
            <person name="Ford S.A."/>
            <person name="Ro D.-K."/>
            <person name="Ness R.W."/>
            <person name="Phillips M.A."/>
        </authorList>
    </citation>
    <scope>NUCLEOTIDE SEQUENCE [LARGE SCALE GENOMIC DNA]</scope>
    <source>
        <strain evidence="1">SAF-2024a</strain>
        <tissue evidence="1">Leaf</tissue>
    </source>
</reference>
<evidence type="ECO:0000313" key="1">
    <source>
        <dbReference type="EMBL" id="KAL1550545.1"/>
    </source>
</evidence>
<evidence type="ECO:0000313" key="2">
    <source>
        <dbReference type="Proteomes" id="UP001567538"/>
    </source>
</evidence>
<proteinExistence type="predicted"/>
<dbReference type="Proteomes" id="UP001567538">
    <property type="component" value="Unassembled WGS sequence"/>
</dbReference>
<dbReference type="PANTHER" id="PTHR33052">
    <property type="entry name" value="DUF4228 DOMAIN PROTEIN-RELATED"/>
    <property type="match status" value="1"/>
</dbReference>
<dbReference type="Pfam" id="PF14009">
    <property type="entry name" value="PADRE"/>
    <property type="match status" value="1"/>
</dbReference>
<gene>
    <name evidence="1" type="ORF">AAHA92_18493</name>
</gene>
<keyword evidence="2" id="KW-1185">Reference proteome</keyword>
<dbReference type="InterPro" id="IPR025322">
    <property type="entry name" value="PADRE_dom"/>
</dbReference>
<dbReference type="EMBL" id="JBEAFC010000007">
    <property type="protein sequence ID" value="KAL1550545.1"/>
    <property type="molecule type" value="Genomic_DNA"/>
</dbReference>
<sequence>MGMSRRKLNQIMVAPLPRCFHRIDYDARTPHRRSAAVIRLVKSDGTVAIYDRPVTASELMDEFPKHMVCRSDCFYIGQVTPALSAHDRLLPGHNYFLLPANFFQSALSFATFLRCRTASSGRPPFELEKTAAGGLRVKVTEEMIVQRQKEMEAEAAVARRIVRVCTTPQLRKDYELLVVRRLQWKPKLDTISEQKGRKILRKTKSNVV</sequence>
<protein>
    <recommendedName>
        <fullName evidence="3">DUF4228 domain protein</fullName>
    </recommendedName>
</protein>
<name>A0ABD1H2A5_SALDI</name>